<organism evidence="2 3">
    <name type="scientific">Candidatus Doudnabacteria bacterium RIFCSPLOWO2_02_FULL_48_13</name>
    <dbReference type="NCBI Taxonomy" id="1817845"/>
    <lineage>
        <taxon>Bacteria</taxon>
        <taxon>Candidatus Doudnaibacteriota</taxon>
    </lineage>
</organism>
<evidence type="ECO:0000313" key="3">
    <source>
        <dbReference type="Proteomes" id="UP000177235"/>
    </source>
</evidence>
<accession>A0A1F5QC19</accession>
<comment type="caution">
    <text evidence="2">The sequence shown here is derived from an EMBL/GenBank/DDBJ whole genome shotgun (WGS) entry which is preliminary data.</text>
</comment>
<keyword evidence="1" id="KW-0812">Transmembrane</keyword>
<evidence type="ECO:0000313" key="2">
    <source>
        <dbReference type="EMBL" id="OGE99725.1"/>
    </source>
</evidence>
<evidence type="ECO:0000256" key="1">
    <source>
        <dbReference type="SAM" id="Phobius"/>
    </source>
</evidence>
<dbReference type="AlphaFoldDB" id="A0A1F5QC19"/>
<feature type="transmembrane region" description="Helical" evidence="1">
    <location>
        <begin position="31"/>
        <end position="52"/>
    </location>
</feature>
<proteinExistence type="predicted"/>
<reference evidence="2 3" key="1">
    <citation type="journal article" date="2016" name="Nat. Commun.">
        <title>Thousands of microbial genomes shed light on interconnected biogeochemical processes in an aquifer system.</title>
        <authorList>
            <person name="Anantharaman K."/>
            <person name="Brown C.T."/>
            <person name="Hug L.A."/>
            <person name="Sharon I."/>
            <person name="Castelle C.J."/>
            <person name="Probst A.J."/>
            <person name="Thomas B.C."/>
            <person name="Singh A."/>
            <person name="Wilkins M.J."/>
            <person name="Karaoz U."/>
            <person name="Brodie E.L."/>
            <person name="Williams K.H."/>
            <person name="Hubbard S.S."/>
            <person name="Banfield J.F."/>
        </authorList>
    </citation>
    <scope>NUCLEOTIDE SEQUENCE [LARGE SCALE GENOMIC DNA]</scope>
</reference>
<dbReference type="Proteomes" id="UP000177235">
    <property type="component" value="Unassembled WGS sequence"/>
</dbReference>
<name>A0A1F5QC19_9BACT</name>
<protein>
    <submittedName>
        <fullName evidence="2">Uncharacterized protein</fullName>
    </submittedName>
</protein>
<keyword evidence="1" id="KW-0472">Membrane</keyword>
<sequence>MKTEINLLKNELKDRGSAVSLGGGGEKKLTSLYIVIALLVLEALGYGALLYYKKTISDKAKVVEIETANLDLEMRSTDQALGEVLGYQLRLGNLETLLDKHLFWSPVFDELARYTYIPISYDGFQGDAENFRIVVTGIAPTYTDMAKLVLGLKTSDKFKDIALQSGGASTGDVTGYGFTLDITFDPILLKK</sequence>
<dbReference type="EMBL" id="MFFF01000017">
    <property type="protein sequence ID" value="OGE99725.1"/>
    <property type="molecule type" value="Genomic_DNA"/>
</dbReference>
<gene>
    <name evidence="2" type="ORF">A3J05_01835</name>
</gene>
<keyword evidence="1" id="KW-1133">Transmembrane helix</keyword>